<keyword evidence="8" id="KW-1185">Reference proteome</keyword>
<dbReference type="InterPro" id="IPR003740">
    <property type="entry name" value="YitT"/>
</dbReference>
<comment type="subcellular location">
    <subcellularLocation>
        <location evidence="1">Cell membrane</location>
        <topology evidence="1">Multi-pass membrane protein</topology>
    </subcellularLocation>
</comment>
<feature type="transmembrane region" description="Helical" evidence="6">
    <location>
        <begin position="88"/>
        <end position="111"/>
    </location>
</feature>
<feature type="transmembrane region" description="Helical" evidence="6">
    <location>
        <begin position="7"/>
        <end position="27"/>
    </location>
</feature>
<evidence type="ECO:0000256" key="4">
    <source>
        <dbReference type="ARBA" id="ARBA00022989"/>
    </source>
</evidence>
<keyword evidence="3 6" id="KW-0812">Transmembrane</keyword>
<dbReference type="InterPro" id="IPR051461">
    <property type="entry name" value="UPF0750_membrane"/>
</dbReference>
<organism evidence="7 8">
    <name type="scientific">Candidatus Phytoplasma sacchari</name>
    <dbReference type="NCBI Taxonomy" id="2609813"/>
    <lineage>
        <taxon>Bacteria</taxon>
        <taxon>Bacillati</taxon>
        <taxon>Mycoplasmatota</taxon>
        <taxon>Mollicutes</taxon>
        <taxon>Acholeplasmatales</taxon>
        <taxon>Acholeplasmataceae</taxon>
        <taxon>Candidatus Phytoplasma</taxon>
        <taxon>16SrXI (Rice yellow dwarf group)</taxon>
    </lineage>
</organism>
<keyword evidence="4 6" id="KW-1133">Transmembrane helix</keyword>
<dbReference type="EMBL" id="CP115156">
    <property type="protein sequence ID" value="WBL31594.1"/>
    <property type="molecule type" value="Genomic_DNA"/>
</dbReference>
<protein>
    <submittedName>
        <fullName evidence="7">YitT family protein</fullName>
    </submittedName>
</protein>
<dbReference type="Pfam" id="PF02588">
    <property type="entry name" value="YitT_membrane"/>
    <property type="match status" value="1"/>
</dbReference>
<accession>A0ABY7M1J9</accession>
<sequence length="240" mass="28040">MIKNKKINNWFFLIINDIILAMCIYFFTLGIRLSTGGIDGFSVLTLQLFQLFNIQIDNYTKEIIIIFLMIFYNLLSLIIGYKFFGKDFFIKTVILFLILHITIFFLFFIFGPAENNVLLKIIFKNNYLAKMIFASLVNGFFIGLTLNNIIHMGYTTGGMDILQKILKDFYKINFIIIVFITDGLIIIFSSLFESIITNYQNNNFNYSIFLTDLITRLTCSFLSIFIIGYIIENNIFKLKK</sequence>
<evidence type="ECO:0000256" key="1">
    <source>
        <dbReference type="ARBA" id="ARBA00004651"/>
    </source>
</evidence>
<proteinExistence type="predicted"/>
<evidence type="ECO:0000256" key="3">
    <source>
        <dbReference type="ARBA" id="ARBA00022692"/>
    </source>
</evidence>
<keyword evidence="2" id="KW-1003">Cell membrane</keyword>
<dbReference type="Proteomes" id="UP001210120">
    <property type="component" value="Chromosome"/>
</dbReference>
<gene>
    <name evidence="7" type="ORF">O7R10_00840</name>
</gene>
<feature type="transmembrane region" description="Helical" evidence="6">
    <location>
        <begin position="131"/>
        <end position="151"/>
    </location>
</feature>
<evidence type="ECO:0000256" key="2">
    <source>
        <dbReference type="ARBA" id="ARBA00022475"/>
    </source>
</evidence>
<evidence type="ECO:0000256" key="5">
    <source>
        <dbReference type="ARBA" id="ARBA00023136"/>
    </source>
</evidence>
<dbReference type="PANTHER" id="PTHR33545:SF9">
    <property type="entry name" value="UPF0750 MEMBRANE PROTEIN YITE"/>
    <property type="match status" value="1"/>
</dbReference>
<evidence type="ECO:0000313" key="7">
    <source>
        <dbReference type="EMBL" id="WBL31594.1"/>
    </source>
</evidence>
<reference evidence="7" key="1">
    <citation type="submission" date="2022-12" db="EMBL/GenBank/DDBJ databases">
        <title>Genomic Characterization of Candidatus Phytoplasma sacchari in China.</title>
        <authorList>
            <person name="Zhang R.-Y."/>
        </authorList>
    </citation>
    <scope>NUCLEOTIDE SEQUENCE [LARGE SCALE GENOMIC DNA]</scope>
    <source>
        <strain evidence="7">SCWL1</strain>
    </source>
</reference>
<feature type="transmembrane region" description="Helical" evidence="6">
    <location>
        <begin position="172"/>
        <end position="192"/>
    </location>
</feature>
<keyword evidence="5 6" id="KW-0472">Membrane</keyword>
<evidence type="ECO:0000256" key="6">
    <source>
        <dbReference type="SAM" id="Phobius"/>
    </source>
</evidence>
<feature type="transmembrane region" description="Helical" evidence="6">
    <location>
        <begin position="204"/>
        <end position="231"/>
    </location>
</feature>
<feature type="transmembrane region" description="Helical" evidence="6">
    <location>
        <begin position="63"/>
        <end position="81"/>
    </location>
</feature>
<name>A0ABY7M1J9_9MOLU</name>
<dbReference type="PANTHER" id="PTHR33545">
    <property type="entry name" value="UPF0750 MEMBRANE PROTEIN YITT-RELATED"/>
    <property type="match status" value="1"/>
</dbReference>
<evidence type="ECO:0000313" key="8">
    <source>
        <dbReference type="Proteomes" id="UP001210120"/>
    </source>
</evidence>